<dbReference type="AlphaFoldDB" id="A0A251MST7"/>
<gene>
    <name evidence="2" type="ORF">PRUPE_8G041500</name>
</gene>
<reference evidence="2 3" key="1">
    <citation type="journal article" date="2013" name="Nat. Genet.">
        <title>The high-quality draft genome of peach (Prunus persica) identifies unique patterns of genetic diversity, domestication and genome evolution.</title>
        <authorList>
            <consortium name="International Peach Genome Initiative"/>
            <person name="Verde I."/>
            <person name="Abbott A.G."/>
            <person name="Scalabrin S."/>
            <person name="Jung S."/>
            <person name="Shu S."/>
            <person name="Marroni F."/>
            <person name="Zhebentyayeva T."/>
            <person name="Dettori M.T."/>
            <person name="Grimwood J."/>
            <person name="Cattonaro F."/>
            <person name="Zuccolo A."/>
            <person name="Rossini L."/>
            <person name="Jenkins J."/>
            <person name="Vendramin E."/>
            <person name="Meisel L.A."/>
            <person name="Decroocq V."/>
            <person name="Sosinski B."/>
            <person name="Prochnik S."/>
            <person name="Mitros T."/>
            <person name="Policriti A."/>
            <person name="Cipriani G."/>
            <person name="Dondini L."/>
            <person name="Ficklin S."/>
            <person name="Goodstein D.M."/>
            <person name="Xuan P."/>
            <person name="Del Fabbro C."/>
            <person name="Aramini V."/>
            <person name="Copetti D."/>
            <person name="Gonzalez S."/>
            <person name="Horner D.S."/>
            <person name="Falchi R."/>
            <person name="Lucas S."/>
            <person name="Mica E."/>
            <person name="Maldonado J."/>
            <person name="Lazzari B."/>
            <person name="Bielenberg D."/>
            <person name="Pirona R."/>
            <person name="Miculan M."/>
            <person name="Barakat A."/>
            <person name="Testolin R."/>
            <person name="Stella A."/>
            <person name="Tartarini S."/>
            <person name="Tonutti P."/>
            <person name="Arus P."/>
            <person name="Orellana A."/>
            <person name="Wells C."/>
            <person name="Main D."/>
            <person name="Vizzotto G."/>
            <person name="Silva H."/>
            <person name="Salamini F."/>
            <person name="Schmutz J."/>
            <person name="Morgante M."/>
            <person name="Rokhsar D.S."/>
        </authorList>
    </citation>
    <scope>NUCLEOTIDE SEQUENCE [LARGE SCALE GENOMIC DNA]</scope>
    <source>
        <strain evidence="3">cv. Nemared</strain>
    </source>
</reference>
<dbReference type="InterPro" id="IPR015421">
    <property type="entry name" value="PyrdxlP-dep_Trfase_major"/>
</dbReference>
<dbReference type="InterPro" id="IPR006948">
    <property type="entry name" value="Alliinase_C"/>
</dbReference>
<evidence type="ECO:0000259" key="1">
    <source>
        <dbReference type="Pfam" id="PF04864"/>
    </source>
</evidence>
<dbReference type="Proteomes" id="UP000006882">
    <property type="component" value="Chromosome G8"/>
</dbReference>
<evidence type="ECO:0000313" key="3">
    <source>
        <dbReference type="Proteomes" id="UP000006882"/>
    </source>
</evidence>
<dbReference type="SUPFAM" id="SSF53383">
    <property type="entry name" value="PLP-dependent transferases"/>
    <property type="match status" value="1"/>
</dbReference>
<dbReference type="STRING" id="3760.A0A251MST7"/>
<dbReference type="GO" id="GO:0016846">
    <property type="term" value="F:carbon-sulfur lyase activity"/>
    <property type="evidence" value="ECO:0007669"/>
    <property type="project" value="InterPro"/>
</dbReference>
<feature type="domain" description="Alliinase C-terminal" evidence="1">
    <location>
        <begin position="19"/>
        <end position="85"/>
    </location>
</feature>
<evidence type="ECO:0000313" key="2">
    <source>
        <dbReference type="EMBL" id="ONH90220.1"/>
    </source>
</evidence>
<name>A0A251MST7_PRUPE</name>
<dbReference type="Gramene" id="ONH90220">
    <property type="protein sequence ID" value="ONH90220"/>
    <property type="gene ID" value="PRUPE_8G041500"/>
</dbReference>
<sequence>MEALTALSSQLLVQQMLIVTQGRYITFGAGSTQLLNAAVHALSSDNSSSSSSPASVVASIPYYNLHQLQTELFRSTNYVFQGDAFVCRTSQMLLLLLLSLLPLQTILMGS</sequence>
<proteinExistence type="predicted"/>
<dbReference type="Pfam" id="PF04864">
    <property type="entry name" value="Alliinase_C"/>
    <property type="match status" value="1"/>
</dbReference>
<dbReference type="Gene3D" id="3.40.640.10">
    <property type="entry name" value="Type I PLP-dependent aspartate aminotransferase-like (Major domain)"/>
    <property type="match status" value="1"/>
</dbReference>
<dbReference type="EMBL" id="CM007658">
    <property type="protein sequence ID" value="ONH90220.1"/>
    <property type="molecule type" value="Genomic_DNA"/>
</dbReference>
<protein>
    <recommendedName>
        <fullName evidence="1">Alliinase C-terminal domain-containing protein</fullName>
    </recommendedName>
</protein>
<organism evidence="2 3">
    <name type="scientific">Prunus persica</name>
    <name type="common">Peach</name>
    <name type="synonym">Amygdalus persica</name>
    <dbReference type="NCBI Taxonomy" id="3760"/>
    <lineage>
        <taxon>Eukaryota</taxon>
        <taxon>Viridiplantae</taxon>
        <taxon>Streptophyta</taxon>
        <taxon>Embryophyta</taxon>
        <taxon>Tracheophyta</taxon>
        <taxon>Spermatophyta</taxon>
        <taxon>Magnoliopsida</taxon>
        <taxon>eudicotyledons</taxon>
        <taxon>Gunneridae</taxon>
        <taxon>Pentapetalae</taxon>
        <taxon>rosids</taxon>
        <taxon>fabids</taxon>
        <taxon>Rosales</taxon>
        <taxon>Rosaceae</taxon>
        <taxon>Amygdaloideae</taxon>
        <taxon>Amygdaleae</taxon>
        <taxon>Prunus</taxon>
    </lineage>
</organism>
<accession>A0A251MST7</accession>
<dbReference type="InterPro" id="IPR015424">
    <property type="entry name" value="PyrdxlP-dep_Trfase"/>
</dbReference>
<keyword evidence="3" id="KW-1185">Reference proteome</keyword>